<dbReference type="PANTHER" id="PTHR33233">
    <property type="entry name" value="ENDONUCLEASE/EXONUCLEASE/PHOSPHATASE"/>
    <property type="match status" value="1"/>
</dbReference>
<feature type="compositionally biased region" description="Basic and acidic residues" evidence="1">
    <location>
        <begin position="14"/>
        <end position="28"/>
    </location>
</feature>
<dbReference type="EMBL" id="MJEQ01037187">
    <property type="protein sequence ID" value="OIT02999.1"/>
    <property type="molecule type" value="Genomic_DNA"/>
</dbReference>
<feature type="compositionally biased region" description="Basic residues" evidence="1">
    <location>
        <begin position="1"/>
        <end position="10"/>
    </location>
</feature>
<dbReference type="PANTHER" id="PTHR33233:SF14">
    <property type="entry name" value="ENDONUCLEASE_EXONUCLEASE_PHOSPHATASE"/>
    <property type="match status" value="1"/>
</dbReference>
<proteinExistence type="predicted"/>
<protein>
    <recommendedName>
        <fullName evidence="2">DUF4283 domain-containing protein</fullName>
    </recommendedName>
</protein>
<dbReference type="InterPro" id="IPR025558">
    <property type="entry name" value="DUF4283"/>
</dbReference>
<organism evidence="3 4">
    <name type="scientific">Nicotiana attenuata</name>
    <name type="common">Coyote tobacco</name>
    <dbReference type="NCBI Taxonomy" id="49451"/>
    <lineage>
        <taxon>Eukaryota</taxon>
        <taxon>Viridiplantae</taxon>
        <taxon>Streptophyta</taxon>
        <taxon>Embryophyta</taxon>
        <taxon>Tracheophyta</taxon>
        <taxon>Spermatophyta</taxon>
        <taxon>Magnoliopsida</taxon>
        <taxon>eudicotyledons</taxon>
        <taxon>Gunneridae</taxon>
        <taxon>Pentapetalae</taxon>
        <taxon>asterids</taxon>
        <taxon>lamiids</taxon>
        <taxon>Solanales</taxon>
        <taxon>Solanaceae</taxon>
        <taxon>Nicotianoideae</taxon>
        <taxon>Nicotianeae</taxon>
        <taxon>Nicotiana</taxon>
    </lineage>
</organism>
<evidence type="ECO:0000313" key="3">
    <source>
        <dbReference type="EMBL" id="OIT02999.1"/>
    </source>
</evidence>
<keyword evidence="4" id="KW-1185">Reference proteome</keyword>
<dbReference type="STRING" id="49451.A0A1J6IZD0"/>
<gene>
    <name evidence="3" type="ORF">A4A49_04669</name>
</gene>
<feature type="region of interest" description="Disordered" evidence="1">
    <location>
        <begin position="1"/>
        <end position="28"/>
    </location>
</feature>
<dbReference type="Pfam" id="PF14111">
    <property type="entry name" value="DUF4283"/>
    <property type="match status" value="1"/>
</dbReference>
<comment type="caution">
    <text evidence="3">The sequence shown here is derived from an EMBL/GenBank/DDBJ whole genome shotgun (WGS) entry which is preliminary data.</text>
</comment>
<accession>A0A1J6IZD0</accession>
<sequence>MARQRKKNSTAKKTTVDEEGKADDEDKRFVIPETGIPKALDSIQLFHWMKGMGSAPTILHGQERKELEEPVAVQTQAAPITNIAADPVMDTQPQVAVKTKTNTDLAPSELEMAKAARKLTFSAGVEPMKPTLAAVVQGNRSIQQGLKLNYYPPVVKDGKKIVKLNLVEVEEQNRRWRTSLIGYVIGGSPQFKEMLKFVYGVWHFASTPQVLIHDEGYFIFKFESDDDRDMVLQNGPYTFNNRPMMLKIWEPDFQMSKESTKNVPVWVNFPGLPIQYWTAENLGRIASSIGTPICTDKLAAQEARVSYARMLIEMDVSQTLPETMLIEVAEGKTREQTLSYDWHPSFCHDCLTIRHDTGKFNGQAEKEKQHGPGNRRQLGEEDKRGKK</sequence>
<feature type="compositionally biased region" description="Basic and acidic residues" evidence="1">
    <location>
        <begin position="377"/>
        <end position="387"/>
    </location>
</feature>
<reference evidence="3" key="1">
    <citation type="submission" date="2016-11" db="EMBL/GenBank/DDBJ databases">
        <title>The genome of Nicotiana attenuata.</title>
        <authorList>
            <person name="Xu S."/>
            <person name="Brockmoeller T."/>
            <person name="Gaquerel E."/>
            <person name="Navarro A."/>
            <person name="Kuhl H."/>
            <person name="Gase K."/>
            <person name="Ling Z."/>
            <person name="Zhou W."/>
            <person name="Kreitzer C."/>
            <person name="Stanke M."/>
            <person name="Tang H."/>
            <person name="Lyons E."/>
            <person name="Pandey P."/>
            <person name="Pandey S.P."/>
            <person name="Timmermann B."/>
            <person name="Baldwin I.T."/>
        </authorList>
    </citation>
    <scope>NUCLEOTIDE SEQUENCE [LARGE SCALE GENOMIC DNA]</scope>
    <source>
        <strain evidence="3">UT</strain>
    </source>
</reference>
<evidence type="ECO:0000313" key="4">
    <source>
        <dbReference type="Proteomes" id="UP000187609"/>
    </source>
</evidence>
<name>A0A1J6IZD0_NICAT</name>
<dbReference type="Gramene" id="OIT02999">
    <property type="protein sequence ID" value="OIT02999"/>
    <property type="gene ID" value="A4A49_04669"/>
</dbReference>
<feature type="compositionally biased region" description="Basic and acidic residues" evidence="1">
    <location>
        <begin position="361"/>
        <end position="370"/>
    </location>
</feature>
<feature type="domain" description="DUF4283" evidence="2">
    <location>
        <begin position="173"/>
        <end position="255"/>
    </location>
</feature>
<evidence type="ECO:0000259" key="2">
    <source>
        <dbReference type="Pfam" id="PF14111"/>
    </source>
</evidence>
<evidence type="ECO:0000256" key="1">
    <source>
        <dbReference type="SAM" id="MobiDB-lite"/>
    </source>
</evidence>
<dbReference type="AlphaFoldDB" id="A0A1J6IZD0"/>
<dbReference type="Proteomes" id="UP000187609">
    <property type="component" value="Unassembled WGS sequence"/>
</dbReference>
<dbReference type="OMA" id="QMKETHA"/>
<feature type="region of interest" description="Disordered" evidence="1">
    <location>
        <begin position="361"/>
        <end position="387"/>
    </location>
</feature>